<organism evidence="3 4">
    <name type="scientific">Sphingomonas guangdongensis</name>
    <dbReference type="NCBI Taxonomy" id="1141890"/>
    <lineage>
        <taxon>Bacteria</taxon>
        <taxon>Pseudomonadati</taxon>
        <taxon>Pseudomonadota</taxon>
        <taxon>Alphaproteobacteria</taxon>
        <taxon>Sphingomonadales</taxon>
        <taxon>Sphingomonadaceae</taxon>
        <taxon>Sphingomonas</taxon>
    </lineage>
</organism>
<feature type="transmembrane region" description="Helical" evidence="2">
    <location>
        <begin position="276"/>
        <end position="293"/>
    </location>
</feature>
<feature type="transmembrane region" description="Helical" evidence="2">
    <location>
        <begin position="328"/>
        <end position="344"/>
    </location>
</feature>
<feature type="transmembrane region" description="Helical" evidence="2">
    <location>
        <begin position="403"/>
        <end position="420"/>
    </location>
</feature>
<feature type="transmembrane region" description="Helical" evidence="2">
    <location>
        <begin position="481"/>
        <end position="497"/>
    </location>
</feature>
<gene>
    <name evidence="3" type="ORF">SAMN06297144_1438</name>
</gene>
<feature type="transmembrane region" description="Helical" evidence="2">
    <location>
        <begin position="204"/>
        <end position="222"/>
    </location>
</feature>
<dbReference type="EMBL" id="OBMI01000001">
    <property type="protein sequence ID" value="SOB81176.1"/>
    <property type="molecule type" value="Genomic_DNA"/>
</dbReference>
<keyword evidence="2" id="KW-0472">Membrane</keyword>
<protein>
    <submittedName>
        <fullName evidence="3">Uncharacterized membrane protein</fullName>
    </submittedName>
</protein>
<keyword evidence="2" id="KW-1133">Transmembrane helix</keyword>
<dbReference type="Pfam" id="PF10101">
    <property type="entry name" value="DUF2339"/>
    <property type="match status" value="1"/>
</dbReference>
<feature type="transmembrane region" description="Helical" evidence="2">
    <location>
        <begin position="377"/>
        <end position="396"/>
    </location>
</feature>
<dbReference type="PANTHER" id="PTHR38434:SF1">
    <property type="entry name" value="BLL2549 PROTEIN"/>
    <property type="match status" value="1"/>
</dbReference>
<evidence type="ECO:0000313" key="4">
    <source>
        <dbReference type="Proteomes" id="UP000219494"/>
    </source>
</evidence>
<feature type="transmembrane region" description="Helical" evidence="2">
    <location>
        <begin position="351"/>
        <end position="371"/>
    </location>
</feature>
<feature type="transmembrane region" description="Helical" evidence="2">
    <location>
        <begin position="426"/>
        <end position="445"/>
    </location>
</feature>
<feature type="transmembrane region" description="Helical" evidence="2">
    <location>
        <begin position="696"/>
        <end position="713"/>
    </location>
</feature>
<feature type="transmembrane region" description="Helical" evidence="2">
    <location>
        <begin position="671"/>
        <end position="689"/>
    </location>
</feature>
<dbReference type="OrthoDB" id="5422830at2"/>
<feature type="transmembrane region" description="Helical" evidence="2">
    <location>
        <begin position="786"/>
        <end position="803"/>
    </location>
</feature>
<accession>A0A285QH60</accession>
<feature type="transmembrane region" description="Helical" evidence="2">
    <location>
        <begin position="733"/>
        <end position="750"/>
    </location>
</feature>
<evidence type="ECO:0000256" key="2">
    <source>
        <dbReference type="SAM" id="Phobius"/>
    </source>
</evidence>
<feature type="transmembrane region" description="Helical" evidence="2">
    <location>
        <begin position="577"/>
        <end position="597"/>
    </location>
</feature>
<feature type="transmembrane region" description="Helical" evidence="2">
    <location>
        <begin position="228"/>
        <end position="245"/>
    </location>
</feature>
<name>A0A285QH60_9SPHN</name>
<sequence length="813" mass="82952">MTTDLLLLLLGAVAVALLTRRIAALERTVAALRSELRIAALDHEPSAADAEPLAAVAEPEPLADALPLVLAEPAPTLAERLEALVAGKLPIWTGGAALVVAGLFLVRYGIESGLIGPAVRVAFAALFSAALLAGSEATRRLAATRDDPRLAQVLSGAAIASAYGTLYVAAAQYHLIAPTAAFAATAAITGGALFLSLRHGAPTAVMALVGGFAAPLVAGVDAAGVTPLLGYLALLIAALFALAAARGWTWLAMAAVVAGFGWANLLVLLLGGSESTGVAAFVTALAIGATLALPRTGPLRTWLRALPLVAGLAQLLVLAPTLDFTPLAWAYHLTLAAAAVVLARRDAVLEGAALAAAVLVTVLLALAFSAATGPSPASQVAVVLATALIAGAGLRWSGLGPRWAAVALVGLAGPVLVAHLSRPSLLPTTTWSIVDLVLAAAAAWLSWRHRAAQGRDVGLVGGAAIAALLGGVALAAPVPLAAAPAMLVPALAILVWWGRQRDHPRLQALPAFVALAMLLLAGGPLLNLLGAAAAAIGGETLIYPYLPAQRRLLLSLALPLVAVAAALRFAPDSFGRWRPAVTLAGGVVAAATLYALAKQPLALATPSRFLALGFSERAAITFLFAGAGVLLARHAATKRLGHALVLVAFARALWFDLVLFTPLVVPQAVGSLPLLNAAVLLPALLALVARTLPGRGWRWTMLLSILLAVAAAVRQLTHGSLLTGPLSVAENWGYSAAFLLLAVVWLWRGLTDPGSGLRTAGLLLLTAVTLKVFLLDVAALGGVLRILSFLGLGLALIGIGWFYRRMVAVPPSR</sequence>
<feature type="transmembrane region" description="Helical" evidence="2">
    <location>
        <begin position="762"/>
        <end position="780"/>
    </location>
</feature>
<keyword evidence="1" id="KW-0175">Coiled coil</keyword>
<feature type="transmembrane region" description="Helical" evidence="2">
    <location>
        <begin position="150"/>
        <end position="169"/>
    </location>
</feature>
<feature type="transmembrane region" description="Helical" evidence="2">
    <location>
        <begin position="250"/>
        <end position="270"/>
    </location>
</feature>
<keyword evidence="4" id="KW-1185">Reference proteome</keyword>
<evidence type="ECO:0000313" key="3">
    <source>
        <dbReference type="EMBL" id="SOB81176.1"/>
    </source>
</evidence>
<reference evidence="3 4" key="1">
    <citation type="submission" date="2017-07" db="EMBL/GenBank/DDBJ databases">
        <authorList>
            <person name="Sun Z.S."/>
            <person name="Albrecht U."/>
            <person name="Echele G."/>
            <person name="Lee C.C."/>
        </authorList>
    </citation>
    <scope>NUCLEOTIDE SEQUENCE [LARGE SCALE GENOMIC DNA]</scope>
    <source>
        <strain evidence="3 4">CGMCC 1.12672</strain>
    </source>
</reference>
<proteinExistence type="predicted"/>
<feature type="transmembrane region" description="Helical" evidence="2">
    <location>
        <begin position="175"/>
        <end position="197"/>
    </location>
</feature>
<dbReference type="RefSeq" id="WP_097063204.1">
    <property type="nucleotide sequence ID" value="NZ_OBMI01000001.1"/>
</dbReference>
<dbReference type="PANTHER" id="PTHR38434">
    <property type="entry name" value="BLL2549 PROTEIN"/>
    <property type="match status" value="1"/>
</dbReference>
<feature type="transmembrane region" description="Helical" evidence="2">
    <location>
        <begin position="609"/>
        <end position="631"/>
    </location>
</feature>
<feature type="transmembrane region" description="Helical" evidence="2">
    <location>
        <begin position="89"/>
        <end position="110"/>
    </location>
</feature>
<keyword evidence="2" id="KW-0812">Transmembrane</keyword>
<dbReference type="InterPro" id="IPR019286">
    <property type="entry name" value="DUF2339_TM"/>
</dbReference>
<evidence type="ECO:0000256" key="1">
    <source>
        <dbReference type="SAM" id="Coils"/>
    </source>
</evidence>
<feature type="transmembrane region" description="Helical" evidence="2">
    <location>
        <begin position="643"/>
        <end position="665"/>
    </location>
</feature>
<feature type="transmembrane region" description="Helical" evidence="2">
    <location>
        <begin position="509"/>
        <end position="532"/>
    </location>
</feature>
<feature type="coiled-coil region" evidence="1">
    <location>
        <begin position="15"/>
        <end position="42"/>
    </location>
</feature>
<feature type="transmembrane region" description="Helical" evidence="2">
    <location>
        <begin position="552"/>
        <end position="570"/>
    </location>
</feature>
<dbReference type="AlphaFoldDB" id="A0A285QH60"/>
<dbReference type="Proteomes" id="UP000219494">
    <property type="component" value="Unassembled WGS sequence"/>
</dbReference>
<feature type="transmembrane region" description="Helical" evidence="2">
    <location>
        <begin position="457"/>
        <end position="475"/>
    </location>
</feature>